<accession>A0A979FVT8</accession>
<evidence type="ECO:0000256" key="2">
    <source>
        <dbReference type="SAM" id="MobiDB-lite"/>
    </source>
</evidence>
<dbReference type="PANTHER" id="PTHR24252">
    <property type="entry name" value="ACROSIN-RELATED"/>
    <property type="match status" value="1"/>
</dbReference>
<evidence type="ECO:0000313" key="4">
    <source>
        <dbReference type="Proteomes" id="UP000694843"/>
    </source>
</evidence>
<dbReference type="PANTHER" id="PTHR24252:SF7">
    <property type="entry name" value="HYALIN"/>
    <property type="match status" value="1"/>
</dbReference>
<name>A0A979FVT8_HYAAZ</name>
<proteinExistence type="predicted"/>
<dbReference type="InterPro" id="IPR009003">
    <property type="entry name" value="Peptidase_S1_PA"/>
</dbReference>
<dbReference type="PROSITE" id="PS00135">
    <property type="entry name" value="TRYPSIN_SER"/>
    <property type="match status" value="1"/>
</dbReference>
<dbReference type="InterPro" id="IPR043504">
    <property type="entry name" value="Peptidase_S1_PA_chymotrypsin"/>
</dbReference>
<dbReference type="OrthoDB" id="6407006at2759"/>
<evidence type="ECO:0000256" key="1">
    <source>
        <dbReference type="ARBA" id="ARBA00023157"/>
    </source>
</evidence>
<dbReference type="InterPro" id="IPR001254">
    <property type="entry name" value="Trypsin_dom"/>
</dbReference>
<dbReference type="FunFam" id="2.40.10.10:FF:000072">
    <property type="entry name" value="CLIP-domain serine protease"/>
    <property type="match status" value="1"/>
</dbReference>
<dbReference type="GO" id="GO:0004252">
    <property type="term" value="F:serine-type endopeptidase activity"/>
    <property type="evidence" value="ECO:0007669"/>
    <property type="project" value="InterPro"/>
</dbReference>
<protein>
    <submittedName>
        <fullName evidence="5">Uncharacterized protein LOC108665423 isoform X1</fullName>
    </submittedName>
</protein>
<reference evidence="5" key="1">
    <citation type="submission" date="2025-08" db="UniProtKB">
        <authorList>
            <consortium name="RefSeq"/>
        </authorList>
    </citation>
    <scope>IDENTIFICATION</scope>
    <source>
        <tissue evidence="5">Whole organism</tissue>
    </source>
</reference>
<dbReference type="PRINTS" id="PR00722">
    <property type="entry name" value="CHYMOTRYPSIN"/>
</dbReference>
<dbReference type="GeneID" id="108665423"/>
<organism evidence="4 5">
    <name type="scientific">Hyalella azteca</name>
    <name type="common">Amphipod</name>
    <dbReference type="NCBI Taxonomy" id="294128"/>
    <lineage>
        <taxon>Eukaryota</taxon>
        <taxon>Metazoa</taxon>
        <taxon>Ecdysozoa</taxon>
        <taxon>Arthropoda</taxon>
        <taxon>Crustacea</taxon>
        <taxon>Multicrustacea</taxon>
        <taxon>Malacostraca</taxon>
        <taxon>Eumalacostraca</taxon>
        <taxon>Peracarida</taxon>
        <taxon>Amphipoda</taxon>
        <taxon>Senticaudata</taxon>
        <taxon>Talitrida</taxon>
        <taxon>Talitroidea</taxon>
        <taxon>Hyalellidae</taxon>
        <taxon>Hyalella</taxon>
    </lineage>
</organism>
<dbReference type="Pfam" id="PF00089">
    <property type="entry name" value="Trypsin"/>
    <property type="match status" value="1"/>
</dbReference>
<dbReference type="AlphaFoldDB" id="A0A979FVT8"/>
<keyword evidence="4" id="KW-1185">Reference proteome</keyword>
<dbReference type="PROSITE" id="PS50240">
    <property type="entry name" value="TRYPSIN_DOM"/>
    <property type="match status" value="1"/>
</dbReference>
<feature type="region of interest" description="Disordered" evidence="2">
    <location>
        <begin position="414"/>
        <end position="438"/>
    </location>
</feature>
<dbReference type="RefSeq" id="XP_047740496.1">
    <property type="nucleotide sequence ID" value="XM_047884540.1"/>
</dbReference>
<keyword evidence="1" id="KW-1015">Disulfide bond</keyword>
<dbReference type="Gene3D" id="2.40.10.10">
    <property type="entry name" value="Trypsin-like serine proteases"/>
    <property type="match status" value="1"/>
</dbReference>
<dbReference type="SMART" id="SM00020">
    <property type="entry name" value="Tryp_SPc"/>
    <property type="match status" value="1"/>
</dbReference>
<evidence type="ECO:0000313" key="5">
    <source>
        <dbReference type="RefSeq" id="XP_047740496.1"/>
    </source>
</evidence>
<evidence type="ECO:0000259" key="3">
    <source>
        <dbReference type="PROSITE" id="PS50240"/>
    </source>
</evidence>
<dbReference type="Proteomes" id="UP000694843">
    <property type="component" value="Unplaced"/>
</dbReference>
<dbReference type="GO" id="GO:0006508">
    <property type="term" value="P:proteolysis"/>
    <property type="evidence" value="ECO:0007669"/>
    <property type="project" value="InterPro"/>
</dbReference>
<dbReference type="SUPFAM" id="SSF50494">
    <property type="entry name" value="Trypsin-like serine proteases"/>
    <property type="match status" value="1"/>
</dbReference>
<dbReference type="CDD" id="cd00190">
    <property type="entry name" value="Tryp_SPc"/>
    <property type="match status" value="1"/>
</dbReference>
<dbReference type="InterPro" id="IPR001314">
    <property type="entry name" value="Peptidase_S1A"/>
</dbReference>
<dbReference type="KEGG" id="hazt:108665423"/>
<gene>
    <name evidence="5" type="primary">LOC108665423</name>
</gene>
<dbReference type="InterPro" id="IPR033116">
    <property type="entry name" value="TRYPSIN_SER"/>
</dbReference>
<feature type="region of interest" description="Disordered" evidence="2">
    <location>
        <begin position="204"/>
        <end position="245"/>
    </location>
</feature>
<feature type="domain" description="Peptidase S1" evidence="3">
    <location>
        <begin position="497"/>
        <end position="740"/>
    </location>
</feature>
<sequence>MRMLAQESCIENVTEEVTEKLIESSCNSFISLIDEVEAIPKLHGRGFKGSSDVKKSSNIKGSIKLKSMGEIRSEILNHDLRENKLTHLTGLSNDPRKTINRCGKEEKVFIRQTQSIETSANRYDVKTIQSIRKNREVNDDEPNVVTSATGTTPLVHSDCRISAIAQVIHHIKDKCGSKHLWDFLTFMYFFKFLNFLSSRTPLKTLPNSQPPSHAHKFSQLQTRDHNNNSKSSQNTETEIKSSPDEIHATLSSRRTSTKMKSGKATLGNIIKILLSTSMFFCSISSSSGQIESGGWLLRNLLSLPSECNSEGTLSPCTFLLTCLIQGGTPVNKCGGGYIYTCCVPSHVTSRGVMSVRSDLKASGPTLRHIGGLFRDAPASVLGASNQLLPPHLRSAEAPSPSPVPWFPDGAWPGIDPRSPLVGGDPSPPHPPAGYEDEFSSNGIGGAAPYLSADAYRGSGPLSREALSRSHTDDNEIYYNEPECGVQKLSSNTITKRIIGGDEAHFAELPWQAHIRIAGYQCGGVLVNRYYVATAAHCVHKARLRDITIHLGEFDTKDTGQHYEPYPKESFGVVEKRTHPNFKYMLTQPDRFDVAVLRLSRRATYQPNIVPICLPPPGDHFPGAIGIVAGWGKTDNSYGKTGTNILRKVMVPIIDNQECLRWHHLKNIDVKLHYEMFCAGHAQGKMDACLGDSGGPLVVNNKGRWTLAGITSAGFGCAVDHQPGIYHKVAITSGWIAATLLILAGLFPMSNTEIFRNFINLITGTN</sequence>